<dbReference type="InterPro" id="IPR017293">
    <property type="entry name" value="N-acetylmuramoyl-L-ala_amidase"/>
</dbReference>
<dbReference type="RefSeq" id="WP_285932726.1">
    <property type="nucleotide sequence ID" value="NZ_JASTZU010000041.1"/>
</dbReference>
<dbReference type="EC" id="3.5.1.28" evidence="4"/>
<dbReference type="Gene3D" id="3.40.630.40">
    <property type="entry name" value="Zn-dependent exopeptidases"/>
    <property type="match status" value="1"/>
</dbReference>
<evidence type="ECO:0000313" key="4">
    <source>
        <dbReference type="EMBL" id="MDL4841438.1"/>
    </source>
</evidence>
<proteinExistence type="predicted"/>
<keyword evidence="1 4" id="KW-0378">Hydrolase</keyword>
<dbReference type="PANTHER" id="PTHR30404:SF0">
    <property type="entry name" value="N-ACETYLMURAMOYL-L-ALANINE AMIDASE AMIC"/>
    <property type="match status" value="1"/>
</dbReference>
<evidence type="ECO:0000259" key="3">
    <source>
        <dbReference type="PROSITE" id="PS51781"/>
    </source>
</evidence>
<dbReference type="Gene3D" id="2.30.30.40">
    <property type="entry name" value="SH3 Domains"/>
    <property type="match status" value="2"/>
</dbReference>
<evidence type="ECO:0000313" key="5">
    <source>
        <dbReference type="Proteomes" id="UP001235343"/>
    </source>
</evidence>
<dbReference type="InterPro" id="IPR002508">
    <property type="entry name" value="MurNAc-LAA_cat"/>
</dbReference>
<evidence type="ECO:0000256" key="2">
    <source>
        <dbReference type="ARBA" id="ARBA00023316"/>
    </source>
</evidence>
<dbReference type="InterPro" id="IPR003646">
    <property type="entry name" value="SH3-like_bac-type"/>
</dbReference>
<gene>
    <name evidence="4" type="ORF">QQS35_13400</name>
</gene>
<dbReference type="SMART" id="SM00287">
    <property type="entry name" value="SH3b"/>
    <property type="match status" value="2"/>
</dbReference>
<dbReference type="InterPro" id="IPR050695">
    <property type="entry name" value="N-acetylmuramoyl_amidase_3"/>
</dbReference>
<dbReference type="CDD" id="cd02696">
    <property type="entry name" value="MurNAc-LAA"/>
    <property type="match status" value="1"/>
</dbReference>
<organism evidence="4 5">
    <name type="scientific">Aquibacillus rhizosphaerae</name>
    <dbReference type="NCBI Taxonomy" id="3051431"/>
    <lineage>
        <taxon>Bacteria</taxon>
        <taxon>Bacillati</taxon>
        <taxon>Bacillota</taxon>
        <taxon>Bacilli</taxon>
        <taxon>Bacillales</taxon>
        <taxon>Bacillaceae</taxon>
        <taxon>Aquibacillus</taxon>
    </lineage>
</organism>
<protein>
    <submittedName>
        <fullName evidence="4">N-acetylmuramoyl-L-alanine amidase</fullName>
        <ecNumber evidence="4">3.5.1.28</ecNumber>
    </submittedName>
</protein>
<accession>A0ABT7L6G1</accession>
<reference evidence="4 5" key="1">
    <citation type="submission" date="2023-06" db="EMBL/GenBank/DDBJ databases">
        <title>Aquibacillus rhizosphaerae LR5S19.</title>
        <authorList>
            <person name="Sun J.-Q."/>
        </authorList>
    </citation>
    <scope>NUCLEOTIDE SEQUENCE [LARGE SCALE GENOMIC DNA]</scope>
    <source>
        <strain evidence="4 5">LR5S19</strain>
    </source>
</reference>
<dbReference type="PANTHER" id="PTHR30404">
    <property type="entry name" value="N-ACETYLMURAMOYL-L-ALANINE AMIDASE"/>
    <property type="match status" value="1"/>
</dbReference>
<dbReference type="PIRSF" id="PIRSF037846">
    <property type="entry name" value="Autolysin_YrvJ_prd"/>
    <property type="match status" value="1"/>
</dbReference>
<dbReference type="SUPFAM" id="SSF53187">
    <property type="entry name" value="Zn-dependent exopeptidases"/>
    <property type="match status" value="1"/>
</dbReference>
<sequence length="348" mass="39136">MKQTSYALLFITTVIIILSSSFVVYANEAMINVNNLNVRSGPGTSFDTITQVNQGETFEITDNQDEWIEIKIDQTTGWITKEFVTIREESTIESDTSKIWILYDGTNIRDQASTDGKIVSQINKGEVLQTKSEVNNWVEIEWDGKQGYIPSWLVESSKQPSRINTEYGVKNKTIVIDAGHGGRDVGAIGASGRYEKDYTITTAYNLKRKLELLGANVILTRTNDNYLSLGGRSSLSNLVDADIFLSIHYNSLPQHPDINGANTYYYYERDAILATTIQKELITSTAMEDNGTEFGDFQVIRMNRRPSILLELGFLSNNMEEQNIMSSTFQEDITKGIISGLNKFYSNN</sequence>
<dbReference type="GO" id="GO:0008745">
    <property type="term" value="F:N-acetylmuramoyl-L-alanine amidase activity"/>
    <property type="evidence" value="ECO:0007669"/>
    <property type="project" value="UniProtKB-EC"/>
</dbReference>
<dbReference type="SMART" id="SM00646">
    <property type="entry name" value="Ami_3"/>
    <property type="match status" value="1"/>
</dbReference>
<keyword evidence="2" id="KW-0961">Cell wall biogenesis/degradation</keyword>
<keyword evidence="5" id="KW-1185">Reference proteome</keyword>
<dbReference type="Pfam" id="PF08239">
    <property type="entry name" value="SH3_3"/>
    <property type="match status" value="2"/>
</dbReference>
<comment type="caution">
    <text evidence="4">The sequence shown here is derived from an EMBL/GenBank/DDBJ whole genome shotgun (WGS) entry which is preliminary data.</text>
</comment>
<dbReference type="PROSITE" id="PS51781">
    <property type="entry name" value="SH3B"/>
    <property type="match status" value="2"/>
</dbReference>
<feature type="domain" description="SH3b" evidence="3">
    <location>
        <begin position="94"/>
        <end position="158"/>
    </location>
</feature>
<dbReference type="Proteomes" id="UP001235343">
    <property type="component" value="Unassembled WGS sequence"/>
</dbReference>
<dbReference type="Pfam" id="PF01520">
    <property type="entry name" value="Amidase_3"/>
    <property type="match status" value="1"/>
</dbReference>
<name>A0ABT7L6G1_9BACI</name>
<evidence type="ECO:0000256" key="1">
    <source>
        <dbReference type="ARBA" id="ARBA00022801"/>
    </source>
</evidence>
<feature type="domain" description="SH3b" evidence="3">
    <location>
        <begin position="26"/>
        <end position="88"/>
    </location>
</feature>
<dbReference type="EMBL" id="JASTZU010000041">
    <property type="protein sequence ID" value="MDL4841438.1"/>
    <property type="molecule type" value="Genomic_DNA"/>
</dbReference>